<accession>A0ABN6P7D8</accession>
<reference evidence="2 3" key="1">
    <citation type="journal article" date="2016" name="Microbes Environ.">
        <title>Phylogenetically diverse aerobic anoxygenic phototrophic bacteria isolated from epilithic biofilms in Tama river, Japan.</title>
        <authorList>
            <person name="Hirose S."/>
            <person name="Matsuura K."/>
            <person name="Haruta S."/>
        </authorList>
    </citation>
    <scope>NUCLEOTIDE SEQUENCE [LARGE SCALE GENOMIC DNA]</scope>
    <source>
        <strain evidence="2 3">S08</strain>
    </source>
</reference>
<protein>
    <submittedName>
        <fullName evidence="2">Uncharacterized protein</fullName>
    </submittedName>
</protein>
<evidence type="ECO:0000256" key="1">
    <source>
        <dbReference type="SAM" id="SignalP"/>
    </source>
</evidence>
<keyword evidence="1" id="KW-0732">Signal</keyword>
<feature type="signal peptide" evidence="1">
    <location>
        <begin position="1"/>
        <end position="23"/>
    </location>
</feature>
<dbReference type="RefSeq" id="WP_244407524.1">
    <property type="nucleotide sequence ID" value="NZ_AP025637.1"/>
</dbReference>
<feature type="chain" id="PRO_5045789879" evidence="1">
    <location>
        <begin position="24"/>
        <end position="286"/>
    </location>
</feature>
<dbReference type="EMBL" id="AP025637">
    <property type="protein sequence ID" value="BDG73295.1"/>
    <property type="molecule type" value="Genomic_DNA"/>
</dbReference>
<keyword evidence="3" id="KW-1185">Reference proteome</keyword>
<proteinExistence type="predicted"/>
<name>A0ABN6P7D8_9PROT</name>
<gene>
    <name evidence="2" type="ORF">Rmf_32240</name>
</gene>
<evidence type="ECO:0000313" key="3">
    <source>
        <dbReference type="Proteomes" id="UP000831327"/>
    </source>
</evidence>
<evidence type="ECO:0000313" key="2">
    <source>
        <dbReference type="EMBL" id="BDG73295.1"/>
    </source>
</evidence>
<dbReference type="Proteomes" id="UP000831327">
    <property type="component" value="Chromosome"/>
</dbReference>
<sequence>MRRGCLALLALLPLLGCAVPPGASSGPAAQHARLVGAADLALGQMIDHLAARERIELDQAASLRFAAAASVTRTLPAPATPAVGAVLDPGMDLVVIAAQRLAVLAGGAPAGGDAEAAAALARLDVALGALRGVPGRWPSDTLRRRGLDGFRTLAAPVPAGADPATLAAARQGGLAAGVALLQAVMGIDARSGLRGVLAQRHEAWREAQRGLLATGQRMDPAQRMALWNRVQAALAADGFDVPAAEVVSLLGALVPAQAAAGAGDAAGVAAFQAAVDRFQAVLGQAR</sequence>
<organism evidence="2 3">
    <name type="scientific">Roseomonas fluvialis</name>
    <dbReference type="NCBI Taxonomy" id="1750527"/>
    <lineage>
        <taxon>Bacteria</taxon>
        <taxon>Pseudomonadati</taxon>
        <taxon>Pseudomonadota</taxon>
        <taxon>Alphaproteobacteria</taxon>
        <taxon>Acetobacterales</taxon>
        <taxon>Roseomonadaceae</taxon>
        <taxon>Roseomonas</taxon>
    </lineage>
</organism>